<gene>
    <name evidence="2" type="ordered locus">Dtpsy_0366</name>
</gene>
<dbReference type="SUPFAM" id="SSF109604">
    <property type="entry name" value="HD-domain/PDEase-like"/>
    <property type="match status" value="1"/>
</dbReference>
<dbReference type="PROSITE" id="PS51832">
    <property type="entry name" value="HD_GYP"/>
    <property type="match status" value="1"/>
</dbReference>
<dbReference type="AlphaFoldDB" id="A0A9J9QES6"/>
<dbReference type="CDD" id="cd00077">
    <property type="entry name" value="HDc"/>
    <property type="match status" value="1"/>
</dbReference>
<evidence type="ECO:0000313" key="2">
    <source>
        <dbReference type="EMBL" id="ACM31850.1"/>
    </source>
</evidence>
<dbReference type="PANTHER" id="PTHR43155:SF2">
    <property type="entry name" value="CYCLIC DI-GMP PHOSPHODIESTERASE PA4108"/>
    <property type="match status" value="1"/>
</dbReference>
<name>A0A9J9QES6_ACIET</name>
<dbReference type="NCBIfam" id="TIGR00277">
    <property type="entry name" value="HDIG"/>
    <property type="match status" value="1"/>
</dbReference>
<dbReference type="EMBL" id="CP001392">
    <property type="protein sequence ID" value="ACM31850.1"/>
    <property type="molecule type" value="Genomic_DNA"/>
</dbReference>
<feature type="domain" description="HD-GYP" evidence="1">
    <location>
        <begin position="150"/>
        <end position="345"/>
    </location>
</feature>
<dbReference type="InterPro" id="IPR021812">
    <property type="entry name" value="DUF3391"/>
</dbReference>
<dbReference type="Gene3D" id="1.10.3210.10">
    <property type="entry name" value="Hypothetical protein af1432"/>
    <property type="match status" value="1"/>
</dbReference>
<dbReference type="SMART" id="SM00471">
    <property type="entry name" value="HDc"/>
    <property type="match status" value="1"/>
</dbReference>
<dbReference type="InterPro" id="IPR003607">
    <property type="entry name" value="HD/PDEase_dom"/>
</dbReference>
<dbReference type="RefSeq" id="WP_012655429.1">
    <property type="nucleotide sequence ID" value="NC_011992.1"/>
</dbReference>
<dbReference type="InterPro" id="IPR006675">
    <property type="entry name" value="HDIG_dom"/>
</dbReference>
<dbReference type="KEGG" id="dia:Dtpsy_0366"/>
<evidence type="ECO:0000313" key="3">
    <source>
        <dbReference type="Proteomes" id="UP000000450"/>
    </source>
</evidence>
<dbReference type="InterPro" id="IPR037522">
    <property type="entry name" value="HD_GYP_dom"/>
</dbReference>
<keyword evidence="3" id="KW-1185">Reference proteome</keyword>
<organism evidence="2 3">
    <name type="scientific">Acidovorax ebreus (strain TPSY)</name>
    <name type="common">Diaphorobacter sp. (strain TPSY)</name>
    <dbReference type="NCBI Taxonomy" id="535289"/>
    <lineage>
        <taxon>Bacteria</taxon>
        <taxon>Pseudomonadati</taxon>
        <taxon>Pseudomonadota</taxon>
        <taxon>Betaproteobacteria</taxon>
        <taxon>Burkholderiales</taxon>
        <taxon>Comamonadaceae</taxon>
        <taxon>Diaphorobacter</taxon>
    </lineage>
</organism>
<sequence>MLKRIEVKHLTLGMYLHEFCGSWMEHPFWRSRFLLQDPQDLARIRATDIHEVWIDTSKGLDIAPGTASVSRAEADAQLDSDFQHLEDLPAQPAPAPAVTPQPAGMDQELRRAAAICSQAKQAVVTMFGQARLGRAIDTAVAQEMVDEITDSVTRNPDALISLARLKTADEYTYMHSVAVSALMVALARQIGMDDGATRMAGLAGLLHDIGKAAVPLEVLNKPGKLTDDEFTVVRSHPVAGYDLLQGTDLPEPVLDACLHHHEKMDGTGYPHRLTGEQISTLARMTAICDVYDAITSDRPYKRGWDPSESLRRMAEWTRDHFDSRLFQAFVKTIGIYPVGSLVRLASGRLGVVTEQSPGKLIAPRVRVFYSTRSDLRIPPEVVDLSEPDCRDKIIAREDPARWQFPDLAQLWSDLPNPRW</sequence>
<dbReference type="GO" id="GO:0008081">
    <property type="term" value="F:phosphoric diester hydrolase activity"/>
    <property type="evidence" value="ECO:0007669"/>
    <property type="project" value="UniProtKB-ARBA"/>
</dbReference>
<dbReference type="PANTHER" id="PTHR43155">
    <property type="entry name" value="CYCLIC DI-GMP PHOSPHODIESTERASE PA4108-RELATED"/>
    <property type="match status" value="1"/>
</dbReference>
<reference evidence="2 3" key="1">
    <citation type="journal article" date="2010" name="J. Bacteriol.">
        <title>Completed genome sequence of the anaerobic iron-oxidizing bacterium Acidovorax ebreus strain TPSY.</title>
        <authorList>
            <person name="Byrne-Bailey K.G."/>
            <person name="Weber K.A."/>
            <person name="Chair A.H."/>
            <person name="Bose S."/>
            <person name="Knox T."/>
            <person name="Spanbauer T.L."/>
            <person name="Chertkov O."/>
            <person name="Coates J.D."/>
        </authorList>
    </citation>
    <scope>NUCLEOTIDE SEQUENCE [LARGE SCALE GENOMIC DNA]</scope>
    <source>
        <strain evidence="2 3">TPSY</strain>
    </source>
</reference>
<dbReference type="Pfam" id="PF13487">
    <property type="entry name" value="HD_5"/>
    <property type="match status" value="1"/>
</dbReference>
<dbReference type="Pfam" id="PF11871">
    <property type="entry name" value="DUF3391"/>
    <property type="match status" value="1"/>
</dbReference>
<evidence type="ECO:0000259" key="1">
    <source>
        <dbReference type="PROSITE" id="PS51832"/>
    </source>
</evidence>
<proteinExistence type="predicted"/>
<protein>
    <submittedName>
        <fullName evidence="2">Metal dependent phosphohydrolase</fullName>
    </submittedName>
</protein>
<accession>A0A9J9QES6</accession>
<dbReference type="Proteomes" id="UP000000450">
    <property type="component" value="Chromosome"/>
</dbReference>